<dbReference type="PANTHER" id="PTHR45824:SF6">
    <property type="entry name" value="F16L1.9 PROTEIN"/>
    <property type="match status" value="1"/>
</dbReference>
<dbReference type="SUPFAM" id="SSF50249">
    <property type="entry name" value="Nucleic acid-binding proteins"/>
    <property type="match status" value="1"/>
</dbReference>
<dbReference type="Gene3D" id="2.40.50.140">
    <property type="entry name" value="Nucleic acid-binding proteins"/>
    <property type="match status" value="1"/>
</dbReference>
<keyword evidence="1" id="KW-0235">DNA replication</keyword>
<evidence type="ECO:0000256" key="1">
    <source>
        <dbReference type="ARBA" id="ARBA00022705"/>
    </source>
</evidence>
<feature type="region of interest" description="Disordered" evidence="5">
    <location>
        <begin position="15"/>
        <end position="34"/>
    </location>
</feature>
<dbReference type="Pfam" id="PF01336">
    <property type="entry name" value="tRNA_anti-codon"/>
    <property type="match status" value="1"/>
</dbReference>
<feature type="domain" description="CRAL-TRIO" evidence="6">
    <location>
        <begin position="208"/>
        <end position="381"/>
    </location>
</feature>
<dbReference type="InterPro" id="IPR001251">
    <property type="entry name" value="CRAL-TRIO_dom"/>
</dbReference>
<keyword evidence="4" id="KW-0234">DNA repair</keyword>
<evidence type="ECO:0000256" key="2">
    <source>
        <dbReference type="ARBA" id="ARBA00022763"/>
    </source>
</evidence>
<dbReference type="PANTHER" id="PTHR45824">
    <property type="entry name" value="GH16843P"/>
    <property type="match status" value="1"/>
</dbReference>
<accession>A0A4S4DTL1</accession>
<sequence length="448" mass="50599">MFASQFDGNSAFSGGGFTSSQSTQATDIGSSPAKNRNAYGVVPITVKQISESAHSGDEKSNYVVDGVDVVNVTLIGMVSKKTERVTDVVFTLDDGTGRIDCNRWVNEAFDSKEMENIQDGIYVRVNGLRKSLQGRRQLIAFSVRLVTNFDEISFHFIECIHFHLQNSKTKLQEAMKMGVEVYHHLKAVRFRPESDLVWRRRSCGDGTGDEVAREAETGKIYRSNYADKHGRPVLVMRPGCQVSSDAYTCLYNSKSVKAQIRYLVYCMENAIMNLPQNQEEMIWLIDFHGFNLSNISVKSTKETAHVLQEHYPERLGVAILYNPPKFFEPFWTVVKPFLEPKTANKVKFVYSDDPNTMKIMEDLFDKDKLESGFGGKDNAGFDINKYAERMREDDKRIQSFWARGNAFEAAHQPSITTATCLNPAKSESDSDVSDEKEDKSLSHEGDDK</sequence>
<dbReference type="AlphaFoldDB" id="A0A4S4DTL1"/>
<evidence type="ECO:0000259" key="6">
    <source>
        <dbReference type="PROSITE" id="PS50191"/>
    </source>
</evidence>
<dbReference type="EMBL" id="SDRB02010412">
    <property type="protein sequence ID" value="THG06569.1"/>
    <property type="molecule type" value="Genomic_DNA"/>
</dbReference>
<dbReference type="CDD" id="cd04478">
    <property type="entry name" value="RPA2_DBD_D"/>
    <property type="match status" value="1"/>
</dbReference>
<dbReference type="Pfam" id="PF00650">
    <property type="entry name" value="CRAL_TRIO"/>
    <property type="match status" value="1"/>
</dbReference>
<dbReference type="GO" id="GO:0008526">
    <property type="term" value="F:phosphatidylinositol transfer activity"/>
    <property type="evidence" value="ECO:0007669"/>
    <property type="project" value="TreeGrafter"/>
</dbReference>
<dbReference type="CDD" id="cd00170">
    <property type="entry name" value="SEC14"/>
    <property type="match status" value="1"/>
</dbReference>
<dbReference type="InterPro" id="IPR036865">
    <property type="entry name" value="CRAL-TRIO_dom_sf"/>
</dbReference>
<dbReference type="GO" id="GO:0006310">
    <property type="term" value="P:DNA recombination"/>
    <property type="evidence" value="ECO:0007669"/>
    <property type="project" value="UniProtKB-KW"/>
</dbReference>
<proteinExistence type="predicted"/>
<dbReference type="FunFam" id="2.40.50.140:FF:000184">
    <property type="entry name" value="replication protein A 32 kDa subunit A-like"/>
    <property type="match status" value="1"/>
</dbReference>
<dbReference type="InterPro" id="IPR012340">
    <property type="entry name" value="NA-bd_OB-fold"/>
</dbReference>
<dbReference type="Gene3D" id="3.40.525.10">
    <property type="entry name" value="CRAL-TRIO lipid binding domain"/>
    <property type="match status" value="1"/>
</dbReference>
<comment type="caution">
    <text evidence="7">The sequence shown here is derived from an EMBL/GenBank/DDBJ whole genome shotgun (WGS) entry which is preliminary data.</text>
</comment>
<protein>
    <recommendedName>
        <fullName evidence="6">CRAL-TRIO domain-containing protein</fullName>
    </recommendedName>
</protein>
<feature type="region of interest" description="Disordered" evidence="5">
    <location>
        <begin position="412"/>
        <end position="448"/>
    </location>
</feature>
<dbReference type="SUPFAM" id="SSF52087">
    <property type="entry name" value="CRAL/TRIO domain"/>
    <property type="match status" value="1"/>
</dbReference>
<dbReference type="Proteomes" id="UP000306102">
    <property type="component" value="Unassembled WGS sequence"/>
</dbReference>
<gene>
    <name evidence="7" type="ORF">TEA_023290</name>
</gene>
<evidence type="ECO:0000256" key="3">
    <source>
        <dbReference type="ARBA" id="ARBA00023172"/>
    </source>
</evidence>
<dbReference type="GO" id="GO:0003676">
    <property type="term" value="F:nucleic acid binding"/>
    <property type="evidence" value="ECO:0007669"/>
    <property type="project" value="InterPro"/>
</dbReference>
<name>A0A4S4DTL1_CAMSN</name>
<reference evidence="7 8" key="1">
    <citation type="journal article" date="2018" name="Proc. Natl. Acad. Sci. U.S.A.">
        <title>Draft genome sequence of Camellia sinensis var. sinensis provides insights into the evolution of the tea genome and tea quality.</title>
        <authorList>
            <person name="Wei C."/>
            <person name="Yang H."/>
            <person name="Wang S."/>
            <person name="Zhao J."/>
            <person name="Liu C."/>
            <person name="Gao L."/>
            <person name="Xia E."/>
            <person name="Lu Y."/>
            <person name="Tai Y."/>
            <person name="She G."/>
            <person name="Sun J."/>
            <person name="Cao H."/>
            <person name="Tong W."/>
            <person name="Gao Q."/>
            <person name="Li Y."/>
            <person name="Deng W."/>
            <person name="Jiang X."/>
            <person name="Wang W."/>
            <person name="Chen Q."/>
            <person name="Zhang S."/>
            <person name="Li H."/>
            <person name="Wu J."/>
            <person name="Wang P."/>
            <person name="Li P."/>
            <person name="Shi C."/>
            <person name="Zheng F."/>
            <person name="Jian J."/>
            <person name="Huang B."/>
            <person name="Shan D."/>
            <person name="Shi M."/>
            <person name="Fang C."/>
            <person name="Yue Y."/>
            <person name="Li F."/>
            <person name="Li D."/>
            <person name="Wei S."/>
            <person name="Han B."/>
            <person name="Jiang C."/>
            <person name="Yin Y."/>
            <person name="Xia T."/>
            <person name="Zhang Z."/>
            <person name="Bennetzen J.L."/>
            <person name="Zhao S."/>
            <person name="Wan X."/>
        </authorList>
    </citation>
    <scope>NUCLEOTIDE SEQUENCE [LARGE SCALE GENOMIC DNA]</scope>
    <source>
        <strain evidence="8">cv. Shuchazao</strain>
        <tissue evidence="7">Leaf</tissue>
    </source>
</reference>
<feature type="compositionally biased region" description="Basic and acidic residues" evidence="5">
    <location>
        <begin position="436"/>
        <end position="448"/>
    </location>
</feature>
<evidence type="ECO:0000313" key="8">
    <source>
        <dbReference type="Proteomes" id="UP000306102"/>
    </source>
</evidence>
<keyword evidence="3" id="KW-0233">DNA recombination</keyword>
<dbReference type="InterPro" id="IPR052578">
    <property type="entry name" value="PI_Transfer_CRAL-TRIO"/>
</dbReference>
<dbReference type="GO" id="GO:0006281">
    <property type="term" value="P:DNA repair"/>
    <property type="evidence" value="ECO:0007669"/>
    <property type="project" value="UniProtKB-KW"/>
</dbReference>
<keyword evidence="2" id="KW-0227">DNA damage</keyword>
<dbReference type="InterPro" id="IPR004365">
    <property type="entry name" value="NA-bd_OB_tRNA"/>
</dbReference>
<organism evidence="7 8">
    <name type="scientific">Camellia sinensis var. sinensis</name>
    <name type="common">China tea</name>
    <dbReference type="NCBI Taxonomy" id="542762"/>
    <lineage>
        <taxon>Eukaryota</taxon>
        <taxon>Viridiplantae</taxon>
        <taxon>Streptophyta</taxon>
        <taxon>Embryophyta</taxon>
        <taxon>Tracheophyta</taxon>
        <taxon>Spermatophyta</taxon>
        <taxon>Magnoliopsida</taxon>
        <taxon>eudicotyledons</taxon>
        <taxon>Gunneridae</taxon>
        <taxon>Pentapetalae</taxon>
        <taxon>asterids</taxon>
        <taxon>Ericales</taxon>
        <taxon>Theaceae</taxon>
        <taxon>Camellia</taxon>
    </lineage>
</organism>
<dbReference type="GO" id="GO:0006260">
    <property type="term" value="P:DNA replication"/>
    <property type="evidence" value="ECO:0007669"/>
    <property type="project" value="UniProtKB-KW"/>
</dbReference>
<dbReference type="PROSITE" id="PS50191">
    <property type="entry name" value="CRAL_TRIO"/>
    <property type="match status" value="1"/>
</dbReference>
<dbReference type="SMART" id="SM00516">
    <property type="entry name" value="SEC14"/>
    <property type="match status" value="1"/>
</dbReference>
<keyword evidence="8" id="KW-1185">Reference proteome</keyword>
<evidence type="ECO:0000256" key="5">
    <source>
        <dbReference type="SAM" id="MobiDB-lite"/>
    </source>
</evidence>
<evidence type="ECO:0000313" key="7">
    <source>
        <dbReference type="EMBL" id="THG06569.1"/>
    </source>
</evidence>
<evidence type="ECO:0000256" key="4">
    <source>
        <dbReference type="ARBA" id="ARBA00023204"/>
    </source>
</evidence>